<keyword evidence="8 12" id="KW-1133">Transmembrane helix</keyword>
<evidence type="ECO:0000256" key="10">
    <source>
        <dbReference type="ARBA" id="ARBA00023136"/>
    </source>
</evidence>
<name>A0A934KFK6_9BACT</name>
<comment type="catalytic activity">
    <reaction evidence="1">
        <text>ATP + protein L-histidine = ADP + protein N-phospho-L-histidine.</text>
        <dbReference type="EC" id="2.7.13.3"/>
    </reaction>
</comment>
<dbReference type="GO" id="GO:0004673">
    <property type="term" value="F:protein histidine kinase activity"/>
    <property type="evidence" value="ECO:0007669"/>
    <property type="project" value="UniProtKB-EC"/>
</dbReference>
<evidence type="ECO:0000259" key="13">
    <source>
        <dbReference type="PROSITE" id="PS50109"/>
    </source>
</evidence>
<dbReference type="SMART" id="SM00388">
    <property type="entry name" value="HisKA"/>
    <property type="match status" value="1"/>
</dbReference>
<dbReference type="SMART" id="SM00304">
    <property type="entry name" value="HAMP"/>
    <property type="match status" value="1"/>
</dbReference>
<evidence type="ECO:0000256" key="2">
    <source>
        <dbReference type="ARBA" id="ARBA00004370"/>
    </source>
</evidence>
<dbReference type="Gene3D" id="3.30.565.10">
    <property type="entry name" value="Histidine kinase-like ATPase, C-terminal domain"/>
    <property type="match status" value="1"/>
</dbReference>
<dbReference type="Gene3D" id="1.10.287.130">
    <property type="match status" value="1"/>
</dbReference>
<dbReference type="SMART" id="SM00387">
    <property type="entry name" value="HATPase_c"/>
    <property type="match status" value="1"/>
</dbReference>
<proteinExistence type="predicted"/>
<dbReference type="PANTHER" id="PTHR45436:SF5">
    <property type="entry name" value="SENSOR HISTIDINE KINASE TRCS"/>
    <property type="match status" value="1"/>
</dbReference>
<dbReference type="PRINTS" id="PR00344">
    <property type="entry name" value="BCTRLSENSOR"/>
</dbReference>
<evidence type="ECO:0000313" key="15">
    <source>
        <dbReference type="EMBL" id="MBJ7601230.1"/>
    </source>
</evidence>
<reference evidence="15" key="1">
    <citation type="submission" date="2020-10" db="EMBL/GenBank/DDBJ databases">
        <title>Ca. Dormibacterota MAGs.</title>
        <authorList>
            <person name="Montgomery K."/>
        </authorList>
    </citation>
    <scope>NUCLEOTIDE SEQUENCE [LARGE SCALE GENOMIC DNA]</scope>
    <source>
        <strain evidence="15">SC8812_S17_10</strain>
    </source>
</reference>
<dbReference type="PROSITE" id="PS50885">
    <property type="entry name" value="HAMP"/>
    <property type="match status" value="1"/>
</dbReference>
<evidence type="ECO:0000256" key="6">
    <source>
        <dbReference type="ARBA" id="ARBA00022692"/>
    </source>
</evidence>
<protein>
    <recommendedName>
        <fullName evidence="3">histidine kinase</fullName>
        <ecNumber evidence="3">2.7.13.3</ecNumber>
    </recommendedName>
</protein>
<dbReference type="GO" id="GO:0000160">
    <property type="term" value="P:phosphorelay signal transduction system"/>
    <property type="evidence" value="ECO:0007669"/>
    <property type="project" value="UniProtKB-KW"/>
</dbReference>
<dbReference type="InterPro" id="IPR036097">
    <property type="entry name" value="HisK_dim/P_sf"/>
</dbReference>
<dbReference type="InterPro" id="IPR005467">
    <property type="entry name" value="His_kinase_dom"/>
</dbReference>
<keyword evidence="6 12" id="KW-0812">Transmembrane</keyword>
<dbReference type="SUPFAM" id="SSF158472">
    <property type="entry name" value="HAMP domain-like"/>
    <property type="match status" value="1"/>
</dbReference>
<dbReference type="InterPro" id="IPR003661">
    <property type="entry name" value="HisK_dim/P_dom"/>
</dbReference>
<comment type="subcellular location">
    <subcellularLocation>
        <location evidence="2">Membrane</location>
    </subcellularLocation>
</comment>
<evidence type="ECO:0000256" key="12">
    <source>
        <dbReference type="SAM" id="Phobius"/>
    </source>
</evidence>
<evidence type="ECO:0000259" key="14">
    <source>
        <dbReference type="PROSITE" id="PS50885"/>
    </source>
</evidence>
<dbReference type="AlphaFoldDB" id="A0A934KFK6"/>
<dbReference type="Pfam" id="PF00512">
    <property type="entry name" value="HisKA"/>
    <property type="match status" value="1"/>
</dbReference>
<dbReference type="GO" id="GO:0016020">
    <property type="term" value="C:membrane"/>
    <property type="evidence" value="ECO:0007669"/>
    <property type="project" value="UniProtKB-SubCell"/>
</dbReference>
<sequence>MVTSLAGPGSGVLVIAIPLTEVDSTLGQLVVLEVSIGAAVLAGMALLAGLVVRVGLRPLERMGHTAAAIAAGDLSRRVEPATPRTEIGRLGVALNGMLTQIEAAFAERASSEQRLRRFVADASHELRTPLTSIRGYSELLRGGAARSPEDGALARRRIEEEAVRMSVLVDDMLLLARLDQGRPLERDPVDLQPIAEDAVADARAVAPERTVALSAPQTVSVTGDEMRLRQVVGNLVRNALVHTPAGTPVEIGLSTAGAMAILTVADHGRGLPAGTADRIFEPFFRADPGRSRDRGGSGLGLSIVAAVVAAHQGTARVSETAGGGATFSVELPLSAASPGGAADAGDRRQKPAGRGQLVPG</sequence>
<evidence type="ECO:0000256" key="9">
    <source>
        <dbReference type="ARBA" id="ARBA00023012"/>
    </source>
</evidence>
<keyword evidence="7 15" id="KW-0418">Kinase</keyword>
<evidence type="ECO:0000256" key="5">
    <source>
        <dbReference type="ARBA" id="ARBA00022679"/>
    </source>
</evidence>
<dbReference type="InterPro" id="IPR003660">
    <property type="entry name" value="HAMP_dom"/>
</dbReference>
<organism evidence="15 16">
    <name type="scientific">Candidatus Nephthysia bennettiae</name>
    <dbReference type="NCBI Taxonomy" id="3127016"/>
    <lineage>
        <taxon>Bacteria</taxon>
        <taxon>Bacillati</taxon>
        <taxon>Candidatus Dormiibacterota</taxon>
        <taxon>Candidatus Dormibacteria</taxon>
        <taxon>Candidatus Dormibacterales</taxon>
        <taxon>Candidatus Dormibacteraceae</taxon>
        <taxon>Candidatus Nephthysia</taxon>
    </lineage>
</organism>
<evidence type="ECO:0000256" key="7">
    <source>
        <dbReference type="ARBA" id="ARBA00022777"/>
    </source>
</evidence>
<dbReference type="CDD" id="cd00082">
    <property type="entry name" value="HisKA"/>
    <property type="match status" value="1"/>
</dbReference>
<evidence type="ECO:0000313" key="16">
    <source>
        <dbReference type="Proteomes" id="UP000612893"/>
    </source>
</evidence>
<dbReference type="PROSITE" id="PS50109">
    <property type="entry name" value="HIS_KIN"/>
    <property type="match status" value="1"/>
</dbReference>
<dbReference type="InterPro" id="IPR004358">
    <property type="entry name" value="Sig_transdc_His_kin-like_C"/>
</dbReference>
<dbReference type="FunFam" id="1.10.287.130:FF:000001">
    <property type="entry name" value="Two-component sensor histidine kinase"/>
    <property type="match status" value="1"/>
</dbReference>
<dbReference type="Gene3D" id="6.10.340.10">
    <property type="match status" value="1"/>
</dbReference>
<keyword evidence="10 12" id="KW-0472">Membrane</keyword>
<feature type="transmembrane region" description="Helical" evidence="12">
    <location>
        <begin position="29"/>
        <end position="52"/>
    </location>
</feature>
<evidence type="ECO:0000256" key="1">
    <source>
        <dbReference type="ARBA" id="ARBA00000085"/>
    </source>
</evidence>
<keyword evidence="16" id="KW-1185">Reference proteome</keyword>
<dbReference type="Proteomes" id="UP000612893">
    <property type="component" value="Unassembled WGS sequence"/>
</dbReference>
<gene>
    <name evidence="15" type="ORF">JF922_24550</name>
</gene>
<dbReference type="FunFam" id="3.30.565.10:FF:000006">
    <property type="entry name" value="Sensor histidine kinase WalK"/>
    <property type="match status" value="1"/>
</dbReference>
<keyword evidence="5" id="KW-0808">Transferase</keyword>
<evidence type="ECO:0000256" key="11">
    <source>
        <dbReference type="SAM" id="MobiDB-lite"/>
    </source>
</evidence>
<feature type="domain" description="Histidine kinase" evidence="13">
    <location>
        <begin position="121"/>
        <end position="335"/>
    </location>
</feature>
<evidence type="ECO:0000256" key="3">
    <source>
        <dbReference type="ARBA" id="ARBA00012438"/>
    </source>
</evidence>
<dbReference type="InterPro" id="IPR050428">
    <property type="entry name" value="TCS_sensor_his_kinase"/>
</dbReference>
<dbReference type="EMBL" id="JAEKNR010000239">
    <property type="protein sequence ID" value="MBJ7601230.1"/>
    <property type="molecule type" value="Genomic_DNA"/>
</dbReference>
<evidence type="ECO:0000256" key="8">
    <source>
        <dbReference type="ARBA" id="ARBA00022989"/>
    </source>
</evidence>
<dbReference type="Pfam" id="PF00672">
    <property type="entry name" value="HAMP"/>
    <property type="match status" value="1"/>
</dbReference>
<dbReference type="SUPFAM" id="SSF47384">
    <property type="entry name" value="Homodimeric domain of signal transducing histidine kinase"/>
    <property type="match status" value="1"/>
</dbReference>
<dbReference type="CDD" id="cd06225">
    <property type="entry name" value="HAMP"/>
    <property type="match status" value="1"/>
</dbReference>
<dbReference type="PANTHER" id="PTHR45436">
    <property type="entry name" value="SENSOR HISTIDINE KINASE YKOH"/>
    <property type="match status" value="1"/>
</dbReference>
<keyword evidence="9" id="KW-0902">Two-component regulatory system</keyword>
<dbReference type="EC" id="2.7.13.3" evidence="3"/>
<feature type="region of interest" description="Disordered" evidence="11">
    <location>
        <begin position="336"/>
        <end position="360"/>
    </location>
</feature>
<keyword evidence="4" id="KW-0597">Phosphoprotein</keyword>
<dbReference type="InterPro" id="IPR036890">
    <property type="entry name" value="HATPase_C_sf"/>
</dbReference>
<dbReference type="Pfam" id="PF02518">
    <property type="entry name" value="HATPase_c"/>
    <property type="match status" value="1"/>
</dbReference>
<dbReference type="InterPro" id="IPR003594">
    <property type="entry name" value="HATPase_dom"/>
</dbReference>
<comment type="caution">
    <text evidence="15">The sequence shown here is derived from an EMBL/GenBank/DDBJ whole genome shotgun (WGS) entry which is preliminary data.</text>
</comment>
<evidence type="ECO:0000256" key="4">
    <source>
        <dbReference type="ARBA" id="ARBA00022553"/>
    </source>
</evidence>
<feature type="domain" description="HAMP" evidence="14">
    <location>
        <begin position="53"/>
        <end position="106"/>
    </location>
</feature>
<dbReference type="SUPFAM" id="SSF55874">
    <property type="entry name" value="ATPase domain of HSP90 chaperone/DNA topoisomerase II/histidine kinase"/>
    <property type="match status" value="1"/>
</dbReference>
<accession>A0A934KFK6</accession>